<proteinExistence type="predicted"/>
<sequence>MSLLSSVGLTLVLLTSPVQTDTPSFAECEAAAPRVDLLPETTGAPSLACVSGGLVTVFSFSTNIARDLVALQGRERFESFEIAGRMIVLKPKRNLMPGERFLMTVPFLDGGAPASATFLLIAHPALATRQIDVFRHARPVEAYQQEAREVRAENAQLRSRVKQLESQALTKGGLAGLLANGILGEDGVKAERLRHLKGTHGNALEVHQCLSLRAVDSNRVALSLSLSQPQPREWSIKEIFLADGHGGVFKPMTWLGEGPLPPGNVPQSVILEWQLKGSEVARSFTLVVVGNDGRTVRVGRIVFPQ</sequence>
<dbReference type="Proteomes" id="UP001291309">
    <property type="component" value="Unassembled WGS sequence"/>
</dbReference>
<feature type="chain" id="PRO_5046472545" evidence="2">
    <location>
        <begin position="21"/>
        <end position="305"/>
    </location>
</feature>
<comment type="caution">
    <text evidence="3">The sequence shown here is derived from an EMBL/GenBank/DDBJ whole genome shotgun (WGS) entry which is preliminary data.</text>
</comment>
<dbReference type="NCBIfam" id="TIGR02268">
    <property type="entry name" value="Myxococcus xanthus paralogous family TIGR02268"/>
    <property type="match status" value="1"/>
</dbReference>
<dbReference type="Pfam" id="PF09544">
    <property type="entry name" value="DUF2381"/>
    <property type="match status" value="1"/>
</dbReference>
<evidence type="ECO:0000256" key="2">
    <source>
        <dbReference type="SAM" id="SignalP"/>
    </source>
</evidence>
<organism evidence="3 4">
    <name type="scientific">Hyalangium rubrum</name>
    <dbReference type="NCBI Taxonomy" id="3103134"/>
    <lineage>
        <taxon>Bacteria</taxon>
        <taxon>Pseudomonadati</taxon>
        <taxon>Myxococcota</taxon>
        <taxon>Myxococcia</taxon>
        <taxon>Myxococcales</taxon>
        <taxon>Cystobacterineae</taxon>
        <taxon>Archangiaceae</taxon>
        <taxon>Hyalangium</taxon>
    </lineage>
</organism>
<accession>A0ABU5H8A6</accession>
<keyword evidence="4" id="KW-1185">Reference proteome</keyword>
<gene>
    <name evidence="3" type="ORF">SYV04_23965</name>
</gene>
<name>A0ABU5H8A6_9BACT</name>
<dbReference type="EMBL" id="JAXIVS010000008">
    <property type="protein sequence ID" value="MDY7229471.1"/>
    <property type="molecule type" value="Genomic_DNA"/>
</dbReference>
<keyword evidence="1" id="KW-0175">Coiled coil</keyword>
<reference evidence="3 4" key="1">
    <citation type="submission" date="2023-12" db="EMBL/GenBank/DDBJ databases">
        <title>the genome sequence of Hyalangium sp. s54d21.</title>
        <authorList>
            <person name="Zhang X."/>
        </authorList>
    </citation>
    <scope>NUCLEOTIDE SEQUENCE [LARGE SCALE GENOMIC DNA]</scope>
    <source>
        <strain evidence="4">s54d21</strain>
    </source>
</reference>
<evidence type="ECO:0000256" key="1">
    <source>
        <dbReference type="SAM" id="Coils"/>
    </source>
</evidence>
<dbReference type="InterPro" id="IPR011754">
    <property type="entry name" value="Mxa_paralog_2268"/>
</dbReference>
<evidence type="ECO:0000313" key="4">
    <source>
        <dbReference type="Proteomes" id="UP001291309"/>
    </source>
</evidence>
<dbReference type="RefSeq" id="WP_321548193.1">
    <property type="nucleotide sequence ID" value="NZ_JAXIVS010000008.1"/>
</dbReference>
<feature type="coiled-coil region" evidence="1">
    <location>
        <begin position="140"/>
        <end position="167"/>
    </location>
</feature>
<keyword evidence="2" id="KW-0732">Signal</keyword>
<protein>
    <submittedName>
        <fullName evidence="3">DUF2381 family protein</fullName>
    </submittedName>
</protein>
<evidence type="ECO:0000313" key="3">
    <source>
        <dbReference type="EMBL" id="MDY7229471.1"/>
    </source>
</evidence>
<feature type="signal peptide" evidence="2">
    <location>
        <begin position="1"/>
        <end position="20"/>
    </location>
</feature>